<name>A0A4R3IV37_9RHOB</name>
<protein>
    <submittedName>
        <fullName evidence="2">Uncharacterized protein</fullName>
    </submittedName>
</protein>
<keyword evidence="1" id="KW-1133">Transmembrane helix</keyword>
<dbReference type="EMBL" id="SLZU01000030">
    <property type="protein sequence ID" value="TCS55611.1"/>
    <property type="molecule type" value="Genomic_DNA"/>
</dbReference>
<proteinExistence type="predicted"/>
<keyword evidence="1" id="KW-0472">Membrane</keyword>
<feature type="transmembrane region" description="Helical" evidence="1">
    <location>
        <begin position="82"/>
        <end position="103"/>
    </location>
</feature>
<organism evidence="2 3">
    <name type="scientific">Primorskyibacter sedentarius</name>
    <dbReference type="NCBI Taxonomy" id="745311"/>
    <lineage>
        <taxon>Bacteria</taxon>
        <taxon>Pseudomonadati</taxon>
        <taxon>Pseudomonadota</taxon>
        <taxon>Alphaproteobacteria</taxon>
        <taxon>Rhodobacterales</taxon>
        <taxon>Roseobacteraceae</taxon>
        <taxon>Primorskyibacter</taxon>
    </lineage>
</organism>
<evidence type="ECO:0000313" key="3">
    <source>
        <dbReference type="Proteomes" id="UP000295696"/>
    </source>
</evidence>
<dbReference type="AlphaFoldDB" id="A0A4R3IV37"/>
<keyword evidence="3" id="KW-1185">Reference proteome</keyword>
<evidence type="ECO:0000256" key="1">
    <source>
        <dbReference type="SAM" id="Phobius"/>
    </source>
</evidence>
<accession>A0A4R3IV37</accession>
<comment type="caution">
    <text evidence="2">The sequence shown here is derived from an EMBL/GenBank/DDBJ whole genome shotgun (WGS) entry which is preliminary data.</text>
</comment>
<reference evidence="2 3" key="1">
    <citation type="submission" date="2019-03" db="EMBL/GenBank/DDBJ databases">
        <title>Genomic Encyclopedia of Type Strains, Phase IV (KMG-IV): sequencing the most valuable type-strain genomes for metagenomic binning, comparative biology and taxonomic classification.</title>
        <authorList>
            <person name="Goeker M."/>
        </authorList>
    </citation>
    <scope>NUCLEOTIDE SEQUENCE [LARGE SCALE GENOMIC DNA]</scope>
    <source>
        <strain evidence="2 3">DSM 104836</strain>
    </source>
</reference>
<keyword evidence="1" id="KW-0812">Transmembrane</keyword>
<sequence>MGPFTVTRSQQVGMVPTGMCLRRTDPDPCPLCARADKFGTGSNANLERPRLPCSLNTGTLVIRSALLRGDISSSWSRIVKKWILTAATLVILGVAGAAGYTVYKIYYSHPGRFSSELSIEGLKRTVAGNTLTSFENPSARITFPPEYAYLGAHRFILYGTVEAEQYMFASSHPDGSTRSLINVQFEAILPEIEGAYDYSAAPRAIRIGPLEFHVDADPARRHWLVPNGLPGTDAERHYTFVDERGFPVPKDYIWSRLAYVPEDAPRHEMLILQIEDLAPTGLTAPALRLGGANARDWQDLLDAHLLKLEQGIKIEALQ</sequence>
<gene>
    <name evidence="2" type="ORF">EDD52_13014</name>
</gene>
<evidence type="ECO:0000313" key="2">
    <source>
        <dbReference type="EMBL" id="TCS55611.1"/>
    </source>
</evidence>
<dbReference type="Proteomes" id="UP000295696">
    <property type="component" value="Unassembled WGS sequence"/>
</dbReference>